<reference evidence="1 2" key="1">
    <citation type="submission" date="2018-06" db="EMBL/GenBank/DDBJ databases">
        <authorList>
            <consortium name="Pathogen Informatics"/>
            <person name="Doyle S."/>
        </authorList>
    </citation>
    <scope>NUCLEOTIDE SEQUENCE [LARGE SCALE GENOMIC DNA]</scope>
    <source>
        <strain evidence="1 2">NCTC5664</strain>
    </source>
</reference>
<dbReference type="Proteomes" id="UP000254502">
    <property type="component" value="Unassembled WGS sequence"/>
</dbReference>
<evidence type="ECO:0000313" key="2">
    <source>
        <dbReference type="Proteomes" id="UP000254502"/>
    </source>
</evidence>
<dbReference type="EMBL" id="UHAQ01000004">
    <property type="protein sequence ID" value="SUK93823.1"/>
    <property type="molecule type" value="Genomic_DNA"/>
</dbReference>
<accession>A0A380E1L6</accession>
<name>A0A380E1L6_STAAU</name>
<proteinExistence type="predicted"/>
<protein>
    <submittedName>
        <fullName evidence="1">Extracellular matrix-binding protein ebh</fullName>
    </submittedName>
</protein>
<organism evidence="1 2">
    <name type="scientific">Staphylococcus aureus</name>
    <dbReference type="NCBI Taxonomy" id="1280"/>
    <lineage>
        <taxon>Bacteria</taxon>
        <taxon>Bacillati</taxon>
        <taxon>Bacillota</taxon>
        <taxon>Bacilli</taxon>
        <taxon>Bacillales</taxon>
        <taxon>Staphylococcaceae</taxon>
        <taxon>Staphylococcus</taxon>
    </lineage>
</organism>
<dbReference type="NCBIfam" id="TIGR04264">
    <property type="entry name" value="hyperosmo_Ebh"/>
    <property type="match status" value="1"/>
</dbReference>
<gene>
    <name evidence="1" type="primary">ebh_20</name>
    <name evidence="1" type="ORF">NCTC5664_03278</name>
</gene>
<dbReference type="InterPro" id="IPR026361">
    <property type="entry name" value="Ebh_dom"/>
</dbReference>
<dbReference type="AlphaFoldDB" id="A0A380E1L6"/>
<sequence length="245" mass="25950">MNTHAGNVTTYADKLVIKRNGNVVTTFTRHNNTSPWVKEASAANVTGIAGTNNDITVAAGTFNPADTIQVVATQGSGETISDEQRSDDFTVVAPQPNQATTKIWQNGHIDITPNNPTGHLINPTQAMDIAYTEKMGNGAEHSKTINVVRGQNNQWTIANKPDYVTLDAHTGKVTFNANTVKPNSAITITPKAGTGHSASSNPSTLTAPAAHTVNTTEIVKDYGSNVTPAEINNAVHVAEKRNAND</sequence>
<evidence type="ECO:0000313" key="1">
    <source>
        <dbReference type="EMBL" id="SUK93823.1"/>
    </source>
</evidence>